<dbReference type="InterPro" id="IPR004399">
    <property type="entry name" value="HMP/HMP-P_kinase_dom"/>
</dbReference>
<evidence type="ECO:0000313" key="16">
    <source>
        <dbReference type="Proteomes" id="UP000044136"/>
    </source>
</evidence>
<dbReference type="GO" id="GO:0005524">
    <property type="term" value="F:ATP binding"/>
    <property type="evidence" value="ECO:0007669"/>
    <property type="project" value="UniProtKB-KW"/>
</dbReference>
<evidence type="ECO:0000256" key="4">
    <source>
        <dbReference type="ARBA" id="ARBA00022723"/>
    </source>
</evidence>
<dbReference type="GO" id="GO:0008972">
    <property type="term" value="F:phosphomethylpyrimidine kinase activity"/>
    <property type="evidence" value="ECO:0007669"/>
    <property type="project" value="InterPro"/>
</dbReference>
<sequence length="277" mass="29447">MALAKTLTIAGTDVSGGAGIAADLKAFQEHETYGYSVLTTVVSMEPSTWSHRVSPIPIEDVKNQLETALSLNPDVIKTGMLPSEEVVELSKDAFLNSNAKHFVVDPVMVCKGDDEVLNPGLVESMIENLIPNATVVTPNLVEAGHLAGVKTPRTLDEIKEAAKLIHAKGANYVVVKGGTGIEGDSAIDVFYDGSELHLLESKKFDTAFNHGAGCTFAASIAANLANGKEPLEAVQQAKAFVTSAIKNGWQMNEHVGVVRHGAYNSVEKIEVVDKVLN</sequence>
<accession>A0A078MBN6</accession>
<evidence type="ECO:0000256" key="8">
    <source>
        <dbReference type="ARBA" id="ARBA00022842"/>
    </source>
</evidence>
<name>A0A078MBN6_9STAP</name>
<feature type="domain" description="Pyridoxamine kinase/Phosphomethylpyrimidine kinase" evidence="14">
    <location>
        <begin position="13"/>
        <end position="258"/>
    </location>
</feature>
<dbReference type="eggNOG" id="COG0351">
    <property type="taxonomic scope" value="Bacteria"/>
</dbReference>
<evidence type="ECO:0000256" key="6">
    <source>
        <dbReference type="ARBA" id="ARBA00022777"/>
    </source>
</evidence>
<evidence type="ECO:0000256" key="11">
    <source>
        <dbReference type="ARBA" id="ARBA00042396"/>
    </source>
</evidence>
<dbReference type="SUPFAM" id="SSF53613">
    <property type="entry name" value="Ribokinase-like"/>
    <property type="match status" value="1"/>
</dbReference>
<dbReference type="EMBL" id="CCSE01000001">
    <property type="protein sequence ID" value="CEA02852.1"/>
    <property type="molecule type" value="Genomic_DNA"/>
</dbReference>
<evidence type="ECO:0000256" key="13">
    <source>
        <dbReference type="ARBA" id="ARBA00049293"/>
    </source>
</evidence>
<dbReference type="CDD" id="cd01169">
    <property type="entry name" value="HMPP_kinase"/>
    <property type="match status" value="1"/>
</dbReference>
<dbReference type="OrthoDB" id="9810880at2"/>
<dbReference type="STRING" id="1461582.BN1048_01869"/>
<comment type="similarity">
    <text evidence="1">Belongs to the ThiD family.</text>
</comment>
<reference evidence="15 16" key="1">
    <citation type="submission" date="2014-07" db="EMBL/GenBank/DDBJ databases">
        <authorList>
            <person name="Urmite Genomes Urmite Genomes"/>
        </authorList>
    </citation>
    <scope>NUCLEOTIDE SEQUENCE [LARGE SCALE GENOMIC DNA]</scope>
    <source>
        <strain evidence="15 16">13MG44_air</strain>
    </source>
</reference>
<dbReference type="InterPro" id="IPR029056">
    <property type="entry name" value="Ribokinase-like"/>
</dbReference>
<keyword evidence="5" id="KW-0547">Nucleotide-binding</keyword>
<dbReference type="PANTHER" id="PTHR20858">
    <property type="entry name" value="PHOSPHOMETHYLPYRIMIDINE KINASE"/>
    <property type="match status" value="1"/>
</dbReference>
<dbReference type="GO" id="GO:0005829">
    <property type="term" value="C:cytosol"/>
    <property type="evidence" value="ECO:0007669"/>
    <property type="project" value="TreeGrafter"/>
</dbReference>
<organism evidence="15 16">
    <name type="scientific">Jeotgalicoccus saudimassiliensis</name>
    <dbReference type="NCBI Taxonomy" id="1461582"/>
    <lineage>
        <taxon>Bacteria</taxon>
        <taxon>Bacillati</taxon>
        <taxon>Bacillota</taxon>
        <taxon>Bacilli</taxon>
        <taxon>Bacillales</taxon>
        <taxon>Staphylococcaceae</taxon>
        <taxon>Jeotgalicoccus</taxon>
    </lineage>
</organism>
<evidence type="ECO:0000256" key="12">
    <source>
        <dbReference type="ARBA" id="ARBA00042531"/>
    </source>
</evidence>
<evidence type="ECO:0000256" key="3">
    <source>
        <dbReference type="ARBA" id="ARBA00022679"/>
    </source>
</evidence>
<dbReference type="Pfam" id="PF08543">
    <property type="entry name" value="Phos_pyr_kin"/>
    <property type="match status" value="1"/>
</dbReference>
<dbReference type="Proteomes" id="UP000044136">
    <property type="component" value="Unassembled WGS sequence"/>
</dbReference>
<dbReference type="InterPro" id="IPR013749">
    <property type="entry name" value="PM/HMP-P_kinase-1"/>
</dbReference>
<dbReference type="NCBIfam" id="TIGR00097">
    <property type="entry name" value="HMP-P_kinase"/>
    <property type="match status" value="1"/>
</dbReference>
<dbReference type="RefSeq" id="WP_035810550.1">
    <property type="nucleotide sequence ID" value="NZ_CCSE01000001.1"/>
</dbReference>
<dbReference type="PANTHER" id="PTHR20858:SF19">
    <property type="entry name" value="PYRIDOXINE KINASE"/>
    <property type="match status" value="1"/>
</dbReference>
<evidence type="ECO:0000259" key="14">
    <source>
        <dbReference type="Pfam" id="PF08543"/>
    </source>
</evidence>
<evidence type="ECO:0000256" key="1">
    <source>
        <dbReference type="ARBA" id="ARBA00009879"/>
    </source>
</evidence>
<dbReference type="GO" id="GO:0009228">
    <property type="term" value="P:thiamine biosynthetic process"/>
    <property type="evidence" value="ECO:0007669"/>
    <property type="project" value="InterPro"/>
</dbReference>
<evidence type="ECO:0000256" key="5">
    <source>
        <dbReference type="ARBA" id="ARBA00022741"/>
    </source>
</evidence>
<dbReference type="HOGENOM" id="CLU_020520_0_0_9"/>
<gene>
    <name evidence="15" type="primary">pdxK</name>
    <name evidence="15" type="ORF">BN1048_01869</name>
</gene>
<keyword evidence="16" id="KW-1185">Reference proteome</keyword>
<evidence type="ECO:0000313" key="15">
    <source>
        <dbReference type="EMBL" id="CEA02852.1"/>
    </source>
</evidence>
<proteinExistence type="inferred from homology"/>
<dbReference type="GO" id="GO:0008478">
    <property type="term" value="F:pyridoxal kinase activity"/>
    <property type="evidence" value="ECO:0007669"/>
    <property type="project" value="UniProtKB-EC"/>
</dbReference>
<keyword evidence="3" id="KW-0808">Transferase</keyword>
<dbReference type="EC" id="2.7.1.35" evidence="2"/>
<dbReference type="FunFam" id="3.40.1190.20:FF:000003">
    <property type="entry name" value="Phosphomethylpyrimidine kinase ThiD"/>
    <property type="match status" value="1"/>
</dbReference>
<dbReference type="AlphaFoldDB" id="A0A078MBN6"/>
<keyword evidence="4" id="KW-0479">Metal-binding</keyword>
<dbReference type="GO" id="GO:0046872">
    <property type="term" value="F:metal ion binding"/>
    <property type="evidence" value="ECO:0007669"/>
    <property type="project" value="UniProtKB-KW"/>
</dbReference>
<dbReference type="GO" id="GO:0008902">
    <property type="term" value="F:hydroxymethylpyrimidine kinase activity"/>
    <property type="evidence" value="ECO:0007669"/>
    <property type="project" value="TreeGrafter"/>
</dbReference>
<dbReference type="Gene3D" id="3.40.1190.20">
    <property type="match status" value="1"/>
</dbReference>
<evidence type="ECO:0000256" key="7">
    <source>
        <dbReference type="ARBA" id="ARBA00022840"/>
    </source>
</evidence>
<keyword evidence="8" id="KW-0460">Magnesium</keyword>
<evidence type="ECO:0000256" key="2">
    <source>
        <dbReference type="ARBA" id="ARBA00012104"/>
    </source>
</evidence>
<keyword evidence="6 15" id="KW-0418">Kinase</keyword>
<protein>
    <recommendedName>
        <fullName evidence="2">pyridoxal kinase</fullName>
        <ecNumber evidence="2">2.7.1.35</ecNumber>
    </recommendedName>
    <alternativeName>
        <fullName evidence="10">PN/PL/PM kinase</fullName>
    </alternativeName>
    <alternativeName>
        <fullName evidence="11">Pyridoxal kinase</fullName>
    </alternativeName>
    <alternativeName>
        <fullName evidence="9">Pyridoxamine kinase</fullName>
    </alternativeName>
    <alternativeName>
        <fullName evidence="12">Vitamin B6 kinase</fullName>
    </alternativeName>
</protein>
<comment type="catalytic activity">
    <reaction evidence="13">
        <text>pyridoxal + ATP = pyridoxal 5'-phosphate + ADP + H(+)</text>
        <dbReference type="Rhea" id="RHEA:10224"/>
        <dbReference type="ChEBI" id="CHEBI:15378"/>
        <dbReference type="ChEBI" id="CHEBI:17310"/>
        <dbReference type="ChEBI" id="CHEBI:30616"/>
        <dbReference type="ChEBI" id="CHEBI:456216"/>
        <dbReference type="ChEBI" id="CHEBI:597326"/>
        <dbReference type="EC" id="2.7.1.35"/>
    </reaction>
</comment>
<evidence type="ECO:0000256" key="9">
    <source>
        <dbReference type="ARBA" id="ARBA00042307"/>
    </source>
</evidence>
<evidence type="ECO:0000256" key="10">
    <source>
        <dbReference type="ARBA" id="ARBA00042348"/>
    </source>
</evidence>
<keyword evidence="7" id="KW-0067">ATP-binding</keyword>